<protein>
    <recommendedName>
        <fullName evidence="8">FAD-binding domain-containing protein</fullName>
    </recommendedName>
</protein>
<gene>
    <name evidence="6" type="ORF">S40285_08412</name>
</gene>
<proteinExistence type="predicted"/>
<organism evidence="6 7">
    <name type="scientific">Stachybotrys chlorohalonatus (strain IBT 40285)</name>
    <dbReference type="NCBI Taxonomy" id="1283841"/>
    <lineage>
        <taxon>Eukaryota</taxon>
        <taxon>Fungi</taxon>
        <taxon>Dikarya</taxon>
        <taxon>Ascomycota</taxon>
        <taxon>Pezizomycotina</taxon>
        <taxon>Sordariomycetes</taxon>
        <taxon>Hypocreomycetidae</taxon>
        <taxon>Hypocreales</taxon>
        <taxon>Stachybotryaceae</taxon>
        <taxon>Stachybotrys</taxon>
    </lineage>
</organism>
<name>A0A084Q8I7_STAC4</name>
<keyword evidence="4" id="KW-0560">Oxidoreductase</keyword>
<dbReference type="SUPFAM" id="SSF51905">
    <property type="entry name" value="FAD/NAD(P)-binding domain"/>
    <property type="match status" value="1"/>
</dbReference>
<dbReference type="PANTHER" id="PTHR47178:SF1">
    <property type="entry name" value="FAD-BINDING DOMAIN-CONTAINING PROTEIN-RELATED"/>
    <property type="match status" value="1"/>
</dbReference>
<keyword evidence="2" id="KW-0285">Flavoprotein</keyword>
<dbReference type="STRING" id="1283841.A0A084Q8I7"/>
<dbReference type="InterPro" id="IPR036188">
    <property type="entry name" value="FAD/NAD-bd_sf"/>
</dbReference>
<keyword evidence="5" id="KW-0503">Monooxygenase</keyword>
<dbReference type="HOGENOM" id="CLU_009665_3_2_1"/>
<comment type="cofactor">
    <cofactor evidence="1">
        <name>FAD</name>
        <dbReference type="ChEBI" id="CHEBI:57692"/>
    </cofactor>
</comment>
<dbReference type="PRINTS" id="PR00420">
    <property type="entry name" value="RNGMNOXGNASE"/>
</dbReference>
<evidence type="ECO:0000256" key="5">
    <source>
        <dbReference type="ARBA" id="ARBA00023033"/>
    </source>
</evidence>
<evidence type="ECO:0000313" key="7">
    <source>
        <dbReference type="Proteomes" id="UP000028524"/>
    </source>
</evidence>
<keyword evidence="3" id="KW-0274">FAD</keyword>
<dbReference type="PANTHER" id="PTHR47178">
    <property type="entry name" value="MONOOXYGENASE, FAD-BINDING"/>
    <property type="match status" value="1"/>
</dbReference>
<reference evidence="6 7" key="1">
    <citation type="journal article" date="2014" name="BMC Genomics">
        <title>Comparative genome sequencing reveals chemotype-specific gene clusters in the toxigenic black mold Stachybotrys.</title>
        <authorList>
            <person name="Semeiks J."/>
            <person name="Borek D."/>
            <person name="Otwinowski Z."/>
            <person name="Grishin N.V."/>
        </authorList>
    </citation>
    <scope>NUCLEOTIDE SEQUENCE [LARGE SCALE GENOMIC DNA]</scope>
    <source>
        <strain evidence="6 7">IBT 40285</strain>
    </source>
</reference>
<dbReference type="GO" id="GO:0004497">
    <property type="term" value="F:monooxygenase activity"/>
    <property type="evidence" value="ECO:0007669"/>
    <property type="project" value="UniProtKB-KW"/>
</dbReference>
<evidence type="ECO:0000256" key="3">
    <source>
        <dbReference type="ARBA" id="ARBA00022827"/>
    </source>
</evidence>
<dbReference type="InParanoid" id="A0A084Q8I7"/>
<dbReference type="EMBL" id="KL660939">
    <property type="protein sequence ID" value="KFA60272.1"/>
    <property type="molecule type" value="Genomic_DNA"/>
</dbReference>
<sequence>MTQGVASQAAHENGIAANDTDKRHIHILIAGAGLTGLILAQGINKFNASPEAATYPVKLTYEIFEREPFIFYRGGGYSLTLHWGLQVLQNALPNEVLDGLDSCLCNPHFVETGQTTDFQYLNLRTKEVVVRAPMPKVPVARVARTRLIKLLMQGINVQFSKQLSDITWPADDRVTAHFADGTRAEGNLLIGADGSKSAVRRILCGPRAENQPVAVKAVGLRCHYPVEKCAKYQEIDPNIVHGGDPDTNTYFWFSLLDMPRPNSDRPLAECYITVNWPFEDEFLGKGKPTDVPTTRSERVGFLRELAEGWAEPMREMIFDLPSETDIREINLVEWTPEKGMWDNHNGTVTLIGDSAHAMTPFRGEAANHGILDAGNILNMLLGEKGSGSSDQDLQKMDLKSLITAYEDEMIERVGPAVKRSTQACLDATHFEKMRSGSFFVSNRFEKKVAEGS</sequence>
<dbReference type="Gene3D" id="3.50.50.60">
    <property type="entry name" value="FAD/NAD(P)-binding domain"/>
    <property type="match status" value="1"/>
</dbReference>
<evidence type="ECO:0000313" key="6">
    <source>
        <dbReference type="EMBL" id="KFA60272.1"/>
    </source>
</evidence>
<dbReference type="AlphaFoldDB" id="A0A084Q8I7"/>
<dbReference type="Proteomes" id="UP000028524">
    <property type="component" value="Unassembled WGS sequence"/>
</dbReference>
<accession>A0A084Q8I7</accession>
<evidence type="ECO:0000256" key="4">
    <source>
        <dbReference type="ARBA" id="ARBA00023002"/>
    </source>
</evidence>
<evidence type="ECO:0000256" key="1">
    <source>
        <dbReference type="ARBA" id="ARBA00001974"/>
    </source>
</evidence>
<dbReference type="OMA" id="SLTIHWA"/>
<evidence type="ECO:0008006" key="8">
    <source>
        <dbReference type="Google" id="ProtNLM"/>
    </source>
</evidence>
<dbReference type="OrthoDB" id="47494at2759"/>
<keyword evidence="7" id="KW-1185">Reference proteome</keyword>
<evidence type="ECO:0000256" key="2">
    <source>
        <dbReference type="ARBA" id="ARBA00022630"/>
    </source>
</evidence>